<keyword evidence="2" id="KW-1185">Reference proteome</keyword>
<evidence type="ECO:0000313" key="2">
    <source>
        <dbReference type="Proteomes" id="UP001482620"/>
    </source>
</evidence>
<dbReference type="Proteomes" id="UP001482620">
    <property type="component" value="Unassembled WGS sequence"/>
</dbReference>
<reference evidence="1 2" key="1">
    <citation type="submission" date="2021-06" db="EMBL/GenBank/DDBJ databases">
        <authorList>
            <person name="Palmer J.M."/>
        </authorList>
    </citation>
    <scope>NUCLEOTIDE SEQUENCE [LARGE SCALE GENOMIC DNA]</scope>
    <source>
        <strain evidence="2">if_2019</strain>
        <tissue evidence="1">Muscle</tissue>
    </source>
</reference>
<organism evidence="1 2">
    <name type="scientific">Ilyodon furcidens</name>
    <name type="common">goldbreast splitfin</name>
    <dbReference type="NCBI Taxonomy" id="33524"/>
    <lineage>
        <taxon>Eukaryota</taxon>
        <taxon>Metazoa</taxon>
        <taxon>Chordata</taxon>
        <taxon>Craniata</taxon>
        <taxon>Vertebrata</taxon>
        <taxon>Euteleostomi</taxon>
        <taxon>Actinopterygii</taxon>
        <taxon>Neopterygii</taxon>
        <taxon>Teleostei</taxon>
        <taxon>Neoteleostei</taxon>
        <taxon>Acanthomorphata</taxon>
        <taxon>Ovalentaria</taxon>
        <taxon>Atherinomorphae</taxon>
        <taxon>Cyprinodontiformes</taxon>
        <taxon>Goodeidae</taxon>
        <taxon>Ilyodon</taxon>
    </lineage>
</organism>
<name>A0ABV0TVE9_9TELE</name>
<evidence type="ECO:0000313" key="1">
    <source>
        <dbReference type="EMBL" id="MEQ2236504.1"/>
    </source>
</evidence>
<sequence>MEKLIKCIAQVGSLLILSHKLPSNLEGSQVLCSLIFSYFHRLSIGYWSDHIQRVHHWLLLTRGFPQDFTGLSKSSAANLKQVLISFFSVQLCAVSYRVQNQCEVLESCWMFLFLSAPWPLDSSLL</sequence>
<proteinExistence type="predicted"/>
<comment type="caution">
    <text evidence="1">The sequence shown here is derived from an EMBL/GenBank/DDBJ whole genome shotgun (WGS) entry which is preliminary data.</text>
</comment>
<dbReference type="EMBL" id="JAHRIQ010047440">
    <property type="protein sequence ID" value="MEQ2236504.1"/>
    <property type="molecule type" value="Genomic_DNA"/>
</dbReference>
<protein>
    <submittedName>
        <fullName evidence="1">Uncharacterized protein</fullName>
    </submittedName>
</protein>
<accession>A0ABV0TVE9</accession>
<gene>
    <name evidence="1" type="ORF">ILYODFUR_013493</name>
</gene>